<proteinExistence type="predicted"/>
<sequence length="251" mass="26561">MITTISKAVLMAGLSCLPFAAGANVITGTFSGYISHGDYDRTGAVTGNSGSGANEGREVNGTLMIDLATAPVDALANPDQGEYASSLDWVSLSIDGFDFGLPDDQSGYLTEDSVGIFNEGSPDKLTVQDRVSESTSINARVYLRQKLSIYSELLDFLSDDTLEQSITWSDSVSGTVDNNYGLFDYQYLWRDDDLGVLEQADGSVVITSFNLASVAHEVPEPGAALLFLSGMLGLGALQRKKTGPCGPAIDS</sequence>
<dbReference type="EMBL" id="JASSVS010000004">
    <property type="protein sequence ID" value="MDL0431507.1"/>
    <property type="molecule type" value="Genomic_DNA"/>
</dbReference>
<reference evidence="2 3" key="1">
    <citation type="submission" date="2023-06" db="EMBL/GenBank/DDBJ databases">
        <title>Marinobacter azerbaijanicus a moderately halophilic, isolated from Urmia Lake in Azerbaijan region of Iran.</title>
        <authorList>
            <person name="Sanchez-Porro C."/>
            <person name="Aghdam E.M."/>
            <person name="Saheb S.M."/>
            <person name="Tarhriz V."/>
            <person name="Kazemi E."/>
            <person name="Ammozegar M.A."/>
            <person name="Ventosa A."/>
            <person name="Hejazi M.S."/>
        </authorList>
    </citation>
    <scope>NUCLEOTIDE SEQUENCE [LARGE SCALE GENOMIC DNA]</scope>
    <source>
        <strain evidence="2 3">TBZ242</strain>
    </source>
</reference>
<evidence type="ECO:0000256" key="1">
    <source>
        <dbReference type="SAM" id="SignalP"/>
    </source>
</evidence>
<gene>
    <name evidence="2" type="ORF">QPM17_10225</name>
</gene>
<dbReference type="Proteomes" id="UP001227964">
    <property type="component" value="Unassembled WGS sequence"/>
</dbReference>
<comment type="caution">
    <text evidence="2">The sequence shown here is derived from an EMBL/GenBank/DDBJ whole genome shotgun (WGS) entry which is preliminary data.</text>
</comment>
<dbReference type="RefSeq" id="WP_285390595.1">
    <property type="nucleotide sequence ID" value="NZ_JASSVS010000004.1"/>
</dbReference>
<evidence type="ECO:0000313" key="2">
    <source>
        <dbReference type="EMBL" id="MDL0431507.1"/>
    </source>
</evidence>
<dbReference type="NCBIfam" id="TIGR02595">
    <property type="entry name" value="PEP_CTERM"/>
    <property type="match status" value="1"/>
</dbReference>
<feature type="chain" id="PRO_5046863217" evidence="1">
    <location>
        <begin position="24"/>
        <end position="251"/>
    </location>
</feature>
<dbReference type="InterPro" id="IPR013424">
    <property type="entry name" value="Ice-binding_C"/>
</dbReference>
<keyword evidence="1" id="KW-0732">Signal</keyword>
<name>A0ABT7IBH7_9GAMM</name>
<protein>
    <submittedName>
        <fullName evidence="2">PEP-CTERM sorting domain-containing protein</fullName>
    </submittedName>
</protein>
<accession>A0ABT7IBH7</accession>
<organism evidence="2 3">
    <name type="scientific">Marinobacter azerbaijanicus</name>
    <dbReference type="NCBI Taxonomy" id="3050455"/>
    <lineage>
        <taxon>Bacteria</taxon>
        <taxon>Pseudomonadati</taxon>
        <taxon>Pseudomonadota</taxon>
        <taxon>Gammaproteobacteria</taxon>
        <taxon>Pseudomonadales</taxon>
        <taxon>Marinobacteraceae</taxon>
        <taxon>Marinobacter</taxon>
    </lineage>
</organism>
<keyword evidence="3" id="KW-1185">Reference proteome</keyword>
<evidence type="ECO:0000313" key="3">
    <source>
        <dbReference type="Proteomes" id="UP001227964"/>
    </source>
</evidence>
<feature type="signal peptide" evidence="1">
    <location>
        <begin position="1"/>
        <end position="23"/>
    </location>
</feature>